<feature type="signal peptide" evidence="2">
    <location>
        <begin position="1"/>
        <end position="21"/>
    </location>
</feature>
<dbReference type="OrthoDB" id="10618213at2759"/>
<keyword evidence="4" id="KW-1185">Reference proteome</keyword>
<accession>A0A1I8MVK9</accession>
<feature type="chain" id="PRO_5044560904" evidence="2">
    <location>
        <begin position="22"/>
        <end position="136"/>
    </location>
</feature>
<feature type="region of interest" description="Disordered" evidence="1">
    <location>
        <begin position="53"/>
        <end position="125"/>
    </location>
</feature>
<gene>
    <name evidence="3" type="primary">101891502</name>
    <name evidence="5" type="synonym">LOC101891502</name>
</gene>
<dbReference type="KEGG" id="mde:101891502"/>
<dbReference type="GeneID" id="101891502"/>
<evidence type="ECO:0000313" key="3">
    <source>
        <dbReference type="EnsemblMetazoa" id="MDOA008890-PA"/>
    </source>
</evidence>
<feature type="compositionally biased region" description="Acidic residues" evidence="1">
    <location>
        <begin position="53"/>
        <end position="66"/>
    </location>
</feature>
<protein>
    <submittedName>
        <fullName evidence="5">Zinc finger protein AEBP2-like</fullName>
    </submittedName>
</protein>
<evidence type="ECO:0000313" key="5">
    <source>
        <dbReference type="RefSeq" id="XP_005176280.1"/>
    </source>
</evidence>
<name>A0A1I8MVK9_MUSDO</name>
<feature type="compositionally biased region" description="Acidic residues" evidence="1">
    <location>
        <begin position="94"/>
        <end position="117"/>
    </location>
</feature>
<reference evidence="3" key="1">
    <citation type="submission" date="2020-05" db="UniProtKB">
        <authorList>
            <consortium name="EnsemblMetazoa"/>
        </authorList>
    </citation>
    <scope>IDENTIFICATION</scope>
    <source>
        <strain evidence="3">Aabys</strain>
    </source>
</reference>
<reference evidence="5" key="2">
    <citation type="submission" date="2025-04" db="UniProtKB">
        <authorList>
            <consortium name="RefSeq"/>
        </authorList>
    </citation>
    <scope>IDENTIFICATION</scope>
    <source>
        <strain evidence="5">Aabys</strain>
    </source>
</reference>
<evidence type="ECO:0000313" key="4">
    <source>
        <dbReference type="Proteomes" id="UP001652621"/>
    </source>
</evidence>
<evidence type="ECO:0000256" key="1">
    <source>
        <dbReference type="SAM" id="MobiDB-lite"/>
    </source>
</evidence>
<keyword evidence="2" id="KW-0732">Signal</keyword>
<evidence type="ECO:0000256" key="2">
    <source>
        <dbReference type="SAM" id="SignalP"/>
    </source>
</evidence>
<dbReference type="AlphaFoldDB" id="A0A1I8MVK9"/>
<organism evidence="3">
    <name type="scientific">Musca domestica</name>
    <name type="common">House fly</name>
    <dbReference type="NCBI Taxonomy" id="7370"/>
    <lineage>
        <taxon>Eukaryota</taxon>
        <taxon>Metazoa</taxon>
        <taxon>Ecdysozoa</taxon>
        <taxon>Arthropoda</taxon>
        <taxon>Hexapoda</taxon>
        <taxon>Insecta</taxon>
        <taxon>Pterygota</taxon>
        <taxon>Neoptera</taxon>
        <taxon>Endopterygota</taxon>
        <taxon>Diptera</taxon>
        <taxon>Brachycera</taxon>
        <taxon>Muscomorpha</taxon>
        <taxon>Muscoidea</taxon>
        <taxon>Muscidae</taxon>
        <taxon>Musca</taxon>
    </lineage>
</organism>
<dbReference type="VEuPathDB" id="VectorBase:MDOA008890"/>
<sequence>MKLTVLAGFVVLFVYLDLTSGRVVDLLDRSEIGPTKSTVGRVQGRQAFADDDYYEEEEDDEEEEELQQSLLADNIAAGGHGGEGGGGGGGVSPDEGEEDDNEEDEGDDEEEEDDDDQGEQRFMEDKRFLKAVYDIL</sequence>
<dbReference type="EnsemblMetazoa" id="MDOA008890-RA">
    <property type="protein sequence ID" value="MDOA008890-PA"/>
    <property type="gene ID" value="MDOA008890"/>
</dbReference>
<dbReference type="VEuPathDB" id="VectorBase:MDOMA2_012374"/>
<dbReference type="RefSeq" id="XP_005176280.1">
    <property type="nucleotide sequence ID" value="XM_005176223.1"/>
</dbReference>
<feature type="compositionally biased region" description="Gly residues" evidence="1">
    <location>
        <begin position="78"/>
        <end position="91"/>
    </location>
</feature>
<proteinExistence type="predicted"/>
<dbReference type="Proteomes" id="UP001652621">
    <property type="component" value="Unplaced"/>
</dbReference>